<feature type="compositionally biased region" description="Basic and acidic residues" evidence="1">
    <location>
        <begin position="209"/>
        <end position="221"/>
    </location>
</feature>
<dbReference type="Gene3D" id="2.40.50.100">
    <property type="match status" value="1"/>
</dbReference>
<dbReference type="PANTHER" id="PTHR30469:SF33">
    <property type="entry name" value="SLR1207 PROTEIN"/>
    <property type="match status" value="1"/>
</dbReference>
<dbReference type="Gene3D" id="1.10.287.470">
    <property type="entry name" value="Helix hairpin bin"/>
    <property type="match status" value="1"/>
</dbReference>
<dbReference type="AlphaFoldDB" id="A0A2B4R533"/>
<reference evidence="2" key="1">
    <citation type="journal article" date="2017" name="J. ISSAAS">
        <title>Comparative analysis of the genomes of Stylophora pistillata and Acropora digitifera provides evidence for extensive differences between species of corals.</title>
        <authorList>
            <person name="Voolstra C.R."/>
            <person name="Li Y."/>
            <person name="Liew Y.J."/>
            <person name="Baumgarten S."/>
            <person name="Zoccola D."/>
            <person name="Flot J.-F."/>
            <person name="Tambutte S."/>
            <person name="Allemand D."/>
            <person name="Aranda M."/>
        </authorList>
    </citation>
    <scope>NUCLEOTIDE SEQUENCE</scope>
    <source>
        <strain evidence="2">CSM Monaco</strain>
        <tissue evidence="2">Whole animal</tissue>
    </source>
</reference>
<dbReference type="SUPFAM" id="SSF111369">
    <property type="entry name" value="HlyD-like secretion proteins"/>
    <property type="match status" value="1"/>
</dbReference>
<gene>
    <name evidence="2" type="ORF">AWC38_SpisGene24981</name>
</gene>
<dbReference type="GO" id="GO:0015562">
    <property type="term" value="F:efflux transmembrane transporter activity"/>
    <property type="evidence" value="ECO:0007669"/>
    <property type="project" value="TreeGrafter"/>
</dbReference>
<organism evidence="2">
    <name type="scientific">Stylophora pistillata</name>
    <name type="common">Smooth cauliflower coral</name>
    <dbReference type="NCBI Taxonomy" id="50429"/>
    <lineage>
        <taxon>Eukaryota</taxon>
        <taxon>Metazoa</taxon>
        <taxon>Cnidaria</taxon>
        <taxon>Anthozoa</taxon>
        <taxon>Hexacorallia</taxon>
        <taxon>Scleractinia</taxon>
        <taxon>Astrocoeniina</taxon>
        <taxon>Pocilloporidae</taxon>
        <taxon>Stylophora</taxon>
    </lineage>
</organism>
<dbReference type="PANTHER" id="PTHR30469">
    <property type="entry name" value="MULTIDRUG RESISTANCE PROTEIN MDTA"/>
    <property type="match status" value="1"/>
</dbReference>
<comment type="caution">
    <text evidence="2">The sequence shown here is derived from an EMBL/GenBank/DDBJ whole genome shotgun (WGS) entry which is preliminary data.</text>
</comment>
<accession>A0A2B4R533</accession>
<feature type="compositionally biased region" description="Basic and acidic residues" evidence="1">
    <location>
        <begin position="228"/>
        <end position="237"/>
    </location>
</feature>
<proteinExistence type="predicted"/>
<feature type="region of interest" description="Disordered" evidence="1">
    <location>
        <begin position="206"/>
        <end position="237"/>
    </location>
</feature>
<dbReference type="EMBL" id="LSMT01002764">
    <property type="protein sequence ID" value="PFX11342.1"/>
    <property type="molecule type" value="Genomic_DNA"/>
</dbReference>
<evidence type="ECO:0000256" key="1">
    <source>
        <dbReference type="SAM" id="MobiDB-lite"/>
    </source>
</evidence>
<dbReference type="GO" id="GO:1990281">
    <property type="term" value="C:efflux pump complex"/>
    <property type="evidence" value="ECO:0007669"/>
    <property type="project" value="TreeGrafter"/>
</dbReference>
<sequence length="237" mass="26461">MLVETETITKGPLQKTVRLSAIIHPKRSTIFKAQEKGVMGPLLAPSGTFVKEGTLLAQMRNEKWQRAAEYAKEKAELAKAHYQSQKRLTGKKSASRRSLDVAHEAWLSSKIAYEEAKKALAKTQFKAPYDGHVGIFKAREGQFLKDASVIVAFYDTSEYVLDIDVPESLVTKIKIGEVFKSNEFKSVQDGLSVGDKIILKGHGGLWPTKAEKDINDAQREETTDDKEENVTQKEKGH</sequence>
<name>A0A2B4R533_STYPI</name>
<protein>
    <submittedName>
        <fullName evidence="2">Uncharacterized protein</fullName>
    </submittedName>
</protein>
<evidence type="ECO:0000313" key="2">
    <source>
        <dbReference type="EMBL" id="PFX11342.1"/>
    </source>
</evidence>
<dbReference type="Gene3D" id="2.40.30.170">
    <property type="match status" value="1"/>
</dbReference>